<keyword evidence="1 4" id="KW-0689">Ribosomal protein</keyword>
<evidence type="ECO:0000256" key="2">
    <source>
        <dbReference type="ARBA" id="ARBA00023274"/>
    </source>
</evidence>
<dbReference type="GO" id="GO:1990904">
    <property type="term" value="C:ribonucleoprotein complex"/>
    <property type="evidence" value="ECO:0007669"/>
    <property type="project" value="UniProtKB-KW"/>
</dbReference>
<dbReference type="InterPro" id="IPR021131">
    <property type="entry name" value="Ribosomal_uL15/eL18"/>
</dbReference>
<reference evidence="8" key="1">
    <citation type="submission" date="2017-09" db="EMBL/GenBank/DDBJ databases">
        <title>The Reconstruction of 2,631 Draft Metagenome-Assembled Genomes from the Global Oceans.</title>
        <authorList>
            <person name="Tully B.J."/>
            <person name="Graham E.D."/>
            <person name="Heidelberg J.F."/>
        </authorList>
    </citation>
    <scope>NUCLEOTIDE SEQUENCE [LARGE SCALE GENOMIC DNA]</scope>
</reference>
<evidence type="ECO:0000313" key="8">
    <source>
        <dbReference type="Proteomes" id="UP000226592"/>
    </source>
</evidence>
<dbReference type="Gene3D" id="3.100.10.10">
    <property type="match status" value="1"/>
</dbReference>
<proteinExistence type="inferred from homology"/>
<sequence length="153" mass="16983">MTVRRRKKKNTLRGHRTHGQGDTKNRRGAGSRGGRGRAGSHKHKFNKYSGEFGTQKKKIIGKPRGASLNLDQIEQFLPGWIAAKKIEQKGTEIIVDGKKVGFSKIVSRGTLVSKIIFENVSASKKALEKLKASGSVLKEVKEEKTEDVEEKTK</sequence>
<comment type="similarity">
    <text evidence="4">Belongs to the universal ribosomal protein uL15 family.</text>
</comment>
<dbReference type="InterPro" id="IPR001196">
    <property type="entry name" value="Ribosomal_uL15_CS"/>
</dbReference>
<dbReference type="InterPro" id="IPR036227">
    <property type="entry name" value="Ribosomal_uL15/eL18_sf"/>
</dbReference>
<dbReference type="GO" id="GO:0005840">
    <property type="term" value="C:ribosome"/>
    <property type="evidence" value="ECO:0007669"/>
    <property type="project" value="UniProtKB-KW"/>
</dbReference>
<dbReference type="Gene3D" id="4.10.990.10">
    <property type="match status" value="1"/>
</dbReference>
<evidence type="ECO:0000313" key="7">
    <source>
        <dbReference type="EMBL" id="MAG21983.1"/>
    </source>
</evidence>
<dbReference type="GO" id="GO:0003735">
    <property type="term" value="F:structural constituent of ribosome"/>
    <property type="evidence" value="ECO:0007669"/>
    <property type="project" value="InterPro"/>
</dbReference>
<evidence type="ECO:0000259" key="6">
    <source>
        <dbReference type="Pfam" id="PF00828"/>
    </source>
</evidence>
<dbReference type="Pfam" id="PF00828">
    <property type="entry name" value="Ribosomal_L27A"/>
    <property type="match status" value="1"/>
</dbReference>
<accession>A0A2D6M0M4</accession>
<feature type="compositionally biased region" description="Basic residues" evidence="5">
    <location>
        <begin position="1"/>
        <end position="18"/>
    </location>
</feature>
<evidence type="ECO:0000256" key="4">
    <source>
        <dbReference type="RuleBase" id="RU003888"/>
    </source>
</evidence>
<feature type="compositionally biased region" description="Basic residues" evidence="5">
    <location>
        <begin position="26"/>
        <end position="46"/>
    </location>
</feature>
<comment type="caution">
    <text evidence="7">The sequence shown here is derived from an EMBL/GenBank/DDBJ whole genome shotgun (WGS) entry which is preliminary data.</text>
</comment>
<dbReference type="EMBL" id="NZBU01000005">
    <property type="protein sequence ID" value="MAG21983.1"/>
    <property type="molecule type" value="Genomic_DNA"/>
</dbReference>
<feature type="region of interest" description="Disordered" evidence="5">
    <location>
        <begin position="1"/>
        <end position="56"/>
    </location>
</feature>
<evidence type="ECO:0000256" key="1">
    <source>
        <dbReference type="ARBA" id="ARBA00022980"/>
    </source>
</evidence>
<protein>
    <recommendedName>
        <fullName evidence="3">50S ribosomal protein L15</fullName>
    </recommendedName>
</protein>
<name>A0A2D6M0M4_9ARCH</name>
<dbReference type="GO" id="GO:0006412">
    <property type="term" value="P:translation"/>
    <property type="evidence" value="ECO:0007669"/>
    <property type="project" value="InterPro"/>
</dbReference>
<keyword evidence="2 4" id="KW-0687">Ribonucleoprotein</keyword>
<evidence type="ECO:0000256" key="5">
    <source>
        <dbReference type="SAM" id="MobiDB-lite"/>
    </source>
</evidence>
<dbReference type="AlphaFoldDB" id="A0A2D6M0M4"/>
<dbReference type="PROSITE" id="PS00475">
    <property type="entry name" value="RIBOSOMAL_L15"/>
    <property type="match status" value="1"/>
</dbReference>
<dbReference type="InterPro" id="IPR027386">
    <property type="entry name" value="Rbsml_uL15_N"/>
</dbReference>
<dbReference type="Proteomes" id="UP000226592">
    <property type="component" value="Unassembled WGS sequence"/>
</dbReference>
<gene>
    <name evidence="7" type="ORF">CL943_01580</name>
</gene>
<feature type="domain" description="Large ribosomal subunit protein uL15/eL18" evidence="6">
    <location>
        <begin position="68"/>
        <end position="135"/>
    </location>
</feature>
<organism evidence="7 8">
    <name type="scientific">Candidatus Iainarchaeum sp</name>
    <dbReference type="NCBI Taxonomy" id="3101447"/>
    <lineage>
        <taxon>Archaea</taxon>
        <taxon>Candidatus Iainarchaeota</taxon>
        <taxon>Candidatus Iainarchaeia</taxon>
        <taxon>Candidatus Iainarchaeales</taxon>
        <taxon>Candidatus Iainarchaeaceae</taxon>
        <taxon>Candidatus Iainarchaeum</taxon>
    </lineage>
</organism>
<dbReference type="SUPFAM" id="SSF52080">
    <property type="entry name" value="Ribosomal proteins L15p and L18e"/>
    <property type="match status" value="1"/>
</dbReference>
<evidence type="ECO:0000256" key="3">
    <source>
        <dbReference type="ARBA" id="ARBA00035497"/>
    </source>
</evidence>